<dbReference type="Proteomes" id="UP001549321">
    <property type="component" value="Unassembled WGS sequence"/>
</dbReference>
<reference evidence="1 2" key="1">
    <citation type="submission" date="2024-06" db="EMBL/GenBank/DDBJ databases">
        <title>Sorghum-associated microbial communities from plants grown in Nebraska, USA.</title>
        <authorList>
            <person name="Schachtman D."/>
        </authorList>
    </citation>
    <scope>NUCLEOTIDE SEQUENCE [LARGE SCALE GENOMIC DNA]</scope>
    <source>
        <strain evidence="1 2">3207</strain>
    </source>
</reference>
<comment type="caution">
    <text evidence="1">The sequence shown here is derived from an EMBL/GenBank/DDBJ whole genome shotgun (WGS) entry which is preliminary data.</text>
</comment>
<proteinExistence type="predicted"/>
<gene>
    <name evidence="1" type="ORF">ABIE08_003845</name>
</gene>
<protein>
    <submittedName>
        <fullName evidence="1">Uncharacterized protein</fullName>
    </submittedName>
</protein>
<evidence type="ECO:0000313" key="1">
    <source>
        <dbReference type="EMBL" id="MET4635894.1"/>
    </source>
</evidence>
<dbReference type="RefSeq" id="WP_354553434.1">
    <property type="nucleotide sequence ID" value="NZ_JBEPSM010000003.1"/>
</dbReference>
<name>A0ABV2R3Q5_9HYPH</name>
<sequence>MTNRFGSEAFRCEPPGGLDDATLAYIEAAESCFEDLRQVAAQLAGLLLLAATGARSAGPHHPMLAVAADLFDSARDATLRLTPRSALARHHHLHLKAAVEKLAGTLALLRIAPADREAVTAPTQRLTSAWQELGHASRALPGFDLVDFSQSCCAEHRQAGRLAL</sequence>
<accession>A0ABV2R3Q5</accession>
<keyword evidence="2" id="KW-1185">Reference proteome</keyword>
<evidence type="ECO:0000313" key="2">
    <source>
        <dbReference type="Proteomes" id="UP001549321"/>
    </source>
</evidence>
<dbReference type="EMBL" id="JBEPSM010000003">
    <property type="protein sequence ID" value="MET4635894.1"/>
    <property type="molecule type" value="Genomic_DNA"/>
</dbReference>
<organism evidence="1 2">
    <name type="scientific">Kaistia defluvii</name>
    <dbReference type="NCBI Taxonomy" id="410841"/>
    <lineage>
        <taxon>Bacteria</taxon>
        <taxon>Pseudomonadati</taxon>
        <taxon>Pseudomonadota</taxon>
        <taxon>Alphaproteobacteria</taxon>
        <taxon>Hyphomicrobiales</taxon>
        <taxon>Kaistiaceae</taxon>
        <taxon>Kaistia</taxon>
    </lineage>
</organism>